<accession>M1BRV5</accession>
<dbReference type="eggNOG" id="ENOG502QPYS">
    <property type="taxonomic scope" value="Eukaryota"/>
</dbReference>
<dbReference type="AlphaFoldDB" id="M1BRV5"/>
<organism evidence="2 3">
    <name type="scientific">Solanum tuberosum</name>
    <name type="common">Potato</name>
    <dbReference type="NCBI Taxonomy" id="4113"/>
    <lineage>
        <taxon>Eukaryota</taxon>
        <taxon>Viridiplantae</taxon>
        <taxon>Streptophyta</taxon>
        <taxon>Embryophyta</taxon>
        <taxon>Tracheophyta</taxon>
        <taxon>Spermatophyta</taxon>
        <taxon>Magnoliopsida</taxon>
        <taxon>eudicotyledons</taxon>
        <taxon>Gunneridae</taxon>
        <taxon>Pentapetalae</taxon>
        <taxon>asterids</taxon>
        <taxon>lamiids</taxon>
        <taxon>Solanales</taxon>
        <taxon>Solanaceae</taxon>
        <taxon>Solanoideae</taxon>
        <taxon>Solaneae</taxon>
        <taxon>Solanum</taxon>
    </lineage>
</organism>
<dbReference type="GO" id="GO:0016020">
    <property type="term" value="C:membrane"/>
    <property type="evidence" value="ECO:0000318"/>
    <property type="project" value="GO_Central"/>
</dbReference>
<dbReference type="EnsemblPlants" id="PGSC0003DMT400051535">
    <property type="protein sequence ID" value="PGSC0003DMT400051535"/>
    <property type="gene ID" value="PGSC0003DMG401020019"/>
</dbReference>
<dbReference type="Pfam" id="PF07714">
    <property type="entry name" value="PK_Tyr_Ser-Thr"/>
    <property type="match status" value="1"/>
</dbReference>
<dbReference type="InterPro" id="IPR001245">
    <property type="entry name" value="Ser-Thr/Tyr_kinase_cat_dom"/>
</dbReference>
<dbReference type="GO" id="GO:0005524">
    <property type="term" value="F:ATP binding"/>
    <property type="evidence" value="ECO:0007669"/>
    <property type="project" value="InterPro"/>
</dbReference>
<dbReference type="PROSITE" id="PS50011">
    <property type="entry name" value="PROTEIN_KINASE_DOM"/>
    <property type="match status" value="1"/>
</dbReference>
<keyword evidence="3" id="KW-1185">Reference proteome</keyword>
<reference evidence="3" key="1">
    <citation type="journal article" date="2011" name="Nature">
        <title>Genome sequence and analysis of the tuber crop potato.</title>
        <authorList>
            <consortium name="The Potato Genome Sequencing Consortium"/>
        </authorList>
    </citation>
    <scope>NUCLEOTIDE SEQUENCE [LARGE SCALE GENOMIC DNA]</scope>
    <source>
        <strain evidence="3">cv. DM1-3 516 R44</strain>
    </source>
</reference>
<dbReference type="Proteomes" id="UP000011115">
    <property type="component" value="Unassembled WGS sequence"/>
</dbReference>
<reference evidence="2" key="2">
    <citation type="submission" date="2015-06" db="UniProtKB">
        <authorList>
            <consortium name="EnsemblPlants"/>
        </authorList>
    </citation>
    <scope>IDENTIFICATION</scope>
    <source>
        <strain evidence="2">DM1-3 516 R44</strain>
    </source>
</reference>
<evidence type="ECO:0000259" key="1">
    <source>
        <dbReference type="PROSITE" id="PS50011"/>
    </source>
</evidence>
<dbReference type="SUPFAM" id="SSF56112">
    <property type="entry name" value="Protein kinase-like (PK-like)"/>
    <property type="match status" value="1"/>
</dbReference>
<name>M1BRV5_SOLTU</name>
<dbReference type="InParanoid" id="M1BRV5"/>
<dbReference type="Gramene" id="PGSC0003DMT400051535">
    <property type="protein sequence ID" value="PGSC0003DMT400051535"/>
    <property type="gene ID" value="PGSC0003DMG401020019"/>
</dbReference>
<sequence length="192" mass="21219">MTAHVGDFGLARFVPPAIPNSSANSKSSTGVGVTIGYTPPELGMGSDASIYGDVYSFGILLLEMFTGRKPTDEMFKDNLNLHNYANAALPDRVMHITDRILLQELMHIADPILLQERDELGMKYKVDDNTSSAGNIFLSFLVKVIQIGVSCSVESPKERKRISDVVGELNSLRKLFLEQAYPKEKVISFNLH</sequence>
<proteinExistence type="predicted"/>
<dbReference type="HOGENOM" id="CLU_000288_21_9_1"/>
<feature type="domain" description="Protein kinase" evidence="1">
    <location>
        <begin position="1"/>
        <end position="177"/>
    </location>
</feature>
<evidence type="ECO:0000313" key="3">
    <source>
        <dbReference type="Proteomes" id="UP000011115"/>
    </source>
</evidence>
<dbReference type="InterPro" id="IPR051564">
    <property type="entry name" value="LRR_receptor-like_kinase"/>
</dbReference>
<dbReference type="InterPro" id="IPR000719">
    <property type="entry name" value="Prot_kinase_dom"/>
</dbReference>
<protein>
    <submittedName>
        <fullName evidence="2">Serine-threonine protein kinase, plant-type</fullName>
    </submittedName>
</protein>
<dbReference type="OMA" id="YERATNC"/>
<dbReference type="PANTHER" id="PTHR48055:SF55">
    <property type="entry name" value="PROTEIN KINASE DOMAIN-CONTAINING PROTEIN"/>
    <property type="match status" value="1"/>
</dbReference>
<dbReference type="Gene3D" id="1.10.510.10">
    <property type="entry name" value="Transferase(Phosphotransferase) domain 1"/>
    <property type="match status" value="1"/>
</dbReference>
<dbReference type="GO" id="GO:0004674">
    <property type="term" value="F:protein serine/threonine kinase activity"/>
    <property type="evidence" value="ECO:0000318"/>
    <property type="project" value="GO_Central"/>
</dbReference>
<evidence type="ECO:0000313" key="2">
    <source>
        <dbReference type="EnsemblPlants" id="PGSC0003DMT400051535"/>
    </source>
</evidence>
<dbReference type="PaxDb" id="4113-PGSC0003DMT400051535"/>
<dbReference type="PANTHER" id="PTHR48055">
    <property type="entry name" value="LEUCINE-RICH REPEAT RECEPTOR PROTEIN KINASE EMS1"/>
    <property type="match status" value="1"/>
</dbReference>
<dbReference type="InterPro" id="IPR011009">
    <property type="entry name" value="Kinase-like_dom_sf"/>
</dbReference>